<name>A0ACC1N3S3_9HYPO</name>
<protein>
    <submittedName>
        <fullName evidence="1">Uncharacterized protein</fullName>
    </submittedName>
</protein>
<keyword evidence="2" id="KW-1185">Reference proteome</keyword>
<evidence type="ECO:0000313" key="1">
    <source>
        <dbReference type="EMBL" id="KAJ2973633.1"/>
    </source>
</evidence>
<dbReference type="Proteomes" id="UP001143910">
    <property type="component" value="Unassembled WGS sequence"/>
</dbReference>
<organism evidence="1 2">
    <name type="scientific">Zarea fungicola</name>
    <dbReference type="NCBI Taxonomy" id="93591"/>
    <lineage>
        <taxon>Eukaryota</taxon>
        <taxon>Fungi</taxon>
        <taxon>Dikarya</taxon>
        <taxon>Ascomycota</taxon>
        <taxon>Pezizomycotina</taxon>
        <taxon>Sordariomycetes</taxon>
        <taxon>Hypocreomycetidae</taxon>
        <taxon>Hypocreales</taxon>
        <taxon>Cordycipitaceae</taxon>
        <taxon>Zarea</taxon>
    </lineage>
</organism>
<dbReference type="EMBL" id="JANJQO010000944">
    <property type="protein sequence ID" value="KAJ2973633.1"/>
    <property type="molecule type" value="Genomic_DNA"/>
</dbReference>
<evidence type="ECO:0000313" key="2">
    <source>
        <dbReference type="Proteomes" id="UP001143910"/>
    </source>
</evidence>
<comment type="caution">
    <text evidence="1">The sequence shown here is derived from an EMBL/GenBank/DDBJ whole genome shotgun (WGS) entry which is preliminary data.</text>
</comment>
<accession>A0ACC1N3S3</accession>
<proteinExistence type="predicted"/>
<gene>
    <name evidence="1" type="ORF">NQ176_g6494</name>
</gene>
<sequence length="3079" mass="340794">MAVKSVPEPGEPIAVIGSGCRCPGGANTPSKLWELLKSPTDLRKKIPKQRFNADTFYHPDSSRPGATNVQHCYHLEEDIHKFDSAFFGIQPHEAAAIDPQQRLLLETVYEALSSAGLKIEHLQGSSTAVYVGVMMHDFADLVNLDPNHIPTYAATGTSGSILSNRVSYFFDWHGPSVAVHQAVQQLRNGGSKVAIAAGANLILSPFPFIVESKMNMLSPTGRSRMWDAKADGYARGEGVASIVLKTLKQAIEDGDSIECIIRETGVNSDGRSPGITMPNSRAQEALIRDTYTRAGLDLLRERDRCQYFEAHGTGTPAGDPREAEAISRAFFGPEIRGSEEIPLYVGSIKTIIGHTEGTAGIAGLMKASLALQQGILPPNLHFDHLSPTVAPFYKDLSIVTTAIPWPAIPEGGKRRASVNSFGFGGTNAHAILEQYIGTSGEIPSDEANMTLVPMVVSAKTKAALKATLDVSWTLMMERSVLPIRRAITGTTLLAVSEALERDLLAMNAGEDVATTSELHRKPSILGIFTGQGAQWPGMGRRLILSLRHARYYIEDLQCSLDSLPLQYRPSWNLVDELLLEGDASHVNDAQYSQPLVCAVQLLLLELLHLSGVSFSSVVGHSSGEIAAAFAAGLISASQAIRIAYLRGLMSQLASSPDKSTGSAGSMLAVGTSYEDAKALCDLEMFHGRICVAAINSAESVTISGDKESIQQAKLVFGDEGKFNRILKVDKAYHSHHMKVCSAAYYEALRLSGCDVAEPDARRHATFISTVYRQKMISAQDIDAQYWVNNLVSPVLFSYAVESAVLSYVPVDLVVEVGCHPALKSPCLSIINDCLSVELPYSGCMKRNGNDLESFSDVLGYIWERFGSDCFDTSTIYSKLLHNPAPRSLSKTLPTYPWDYSRSHLNESRITNAFLRHGSNLSPLLGKQSTSSTRLSVEWTNTIRVNDLKWLEGHMLQGQFVFPAAGYVVMVLDAARQIVVDNDVKLFEVLDLKLEKAITFEDENTPVDIHLNLDVLSEEMASGYVSLSFKLFGCLAKESNLSLCAHGQIILTLGSPDAGMAPRAHMEPPHMADVNIENFYSDIRTQGYEYSGEFRSLRTMKRGNGASCGILGLSVADSSCGSLMLHPASLDVAFQTLIGAFAAPGDNRLRSLLVPKHISRVVFSPGAYKPPCEDPAAAQFRSFTSASKNSVLSGDIELSDSTQGNVFLQVEDISFVSLSPLSPSDDHCMFSRWVNGKLELDPIMNNPKYAPTMLDEEEAAFMERLVFFYVRSLPEFDSEALASLAPHYAKQIHHLRSSVRAGSDQNTWYNASWETDSLVMIEDLLKKYEKNPQVRLIHRVGTYISEIIGEDLNIFEIMNYDGLLSEFYASSPVFQHSYHYMGDMVSHIAHRYPNMDVIEIGGGTGGATKKMFELEQISFGSYTFTDLSASFFEQARDEFEDREDILTFQPLDIRVDPTGQGFKKHSYDMVLASNVLHATPSLKDTLINVRALLKPGGYLVVIEATQLGNLRYSFLFGFFADWWAGENDGRSPEPFLPLEDWDRLLKETSFSGIECSTADLDGRVFPNAVFCARAVDDTTLRLIKPLSAPLQTDYPEIVVVGGLSLEAKQMLNSLQSCLSHRPFVFLDSLGDVTKDFRGQKSTFLVASELDKELFSALNEQDFEALKLILRHAKSIVWLTQNAWLENPYQAMSIGLLRSLRLEHIDVNIQVIDVDSFKHLDSTCIAEQLLRVELGSAYHHEDILWTNEPEIYITRGSAWIQRLRPDYARNNRLNATRRNMLTPTNSRQYPVKIHNSKSEVYFEQSYAESSRLRLTQPGFLVIHVRYALAAAIRVGDLGYFYLLQGVIADSNEAAVALSEVNSSIVRVPAHSVFSIMSDTLSSQCMLLPITAELVADTMQKETSFHNSVVVFEPPEFCVEAITRQLTTAGTTVTFASTRESSASCRACWQRLHENETRRVLVEFFKEESTALYGFSVEDKPTSLGHRLASCATQNCQVRGPEHFFRERAMSRRADSESLTEILSHALNAVKAWHPETSSAVISPQELSEARHRNDLSTVIDWQLSSQNMSARVSPIDDGEIFNQDKCYLLVGLTGDLGRSLCLWMIRHGARHVVLSSRSPNIDERWLAEARKLGAHILVLPMDVADEQSVAKGLAEIHESMPPIGGVAFGPLVLRDTLFKDMELDQMRDVLRPKVTGLRLLDQHTAEITPPLDFFVAFSSVVLVAGNAGQSAYGAANAFTHSLIQQRRARGLAGSTINIGPVYGVGFLAGREDQYHSIKHTFDPVSEQELHSLFAEAVFSSAPDCDDGVEISTGIRFMQPSHRETIPYFDDPRFRSFRLVDKDHKVSGGEKAAASVKMQLLEAESLAEVRQIITDGLRKKLLDSFQIDIEGSDALSIPLIDQGVDSLSAIGIGKWVSHNLNLELPLLKILSGISVTGIVDDVLGRLSPSATPRVLSREPRAAIRPNNQSNIKKAPHAEINKPGPVASDNSPSLLPAAHSPAVETGTTVTDDSSSQRQGPMSMNQQYIWRLPETVSDPTAFNITIGMHMRGAMDGKRLQRAVERAFQRHEIFRTRFLESDPDHDNKYMQVVMKSSRNRFNAVTVSDQAEAEQNYEELKAYKYDLAVGDCLQIVVFSWSPTNHLLVFGVHEMVCDAWSFEKLFVEIGALYDGAQLPIPTQYLDFTARQREEYKSGQMSSDLEYWNTIYKSIGPRANPKQALPRNGFPSTWKHHTLASRLPSALSVKVKQLSRKLLATPMQFYLATFYILLLRSDQHTAPVAIGIADIGRSSLEDLSTMGRFLNLIAVNINQSGHVPFSEIVARVKGQLGDALDHAKTPALAILDTLADSEACDQSQWLRAVFDYKQGQTESGRIGDAEMTEVLWGLPRTPYAITLQISDDYTRDPLVTFRLQDGIYQNDDLQSVMHDYLSLLTLFADNTEQWIDVELPVTARAGVNGVFNPDSRNGEKGTRSGHDHITQQFSRLQTITAHILMLKDREETKYTSHSIKVPPEVTDARSWCLEPTQRKTYPSLSVTALDLLNLLVAFGDRHLQRRISLPILERQTRAATNENARGTHVIFVGSIV</sequence>
<reference evidence="1" key="1">
    <citation type="submission" date="2022-08" db="EMBL/GenBank/DDBJ databases">
        <title>Genome Sequence of Lecanicillium fungicola.</title>
        <authorList>
            <person name="Buettner E."/>
        </authorList>
    </citation>
    <scope>NUCLEOTIDE SEQUENCE</scope>
    <source>
        <strain evidence="1">Babe33</strain>
    </source>
</reference>